<keyword evidence="6" id="KW-0762">Sugar transport</keyword>
<evidence type="ECO:0000256" key="3">
    <source>
        <dbReference type="ARBA" id="ARBA00022448"/>
    </source>
</evidence>
<evidence type="ECO:0000256" key="2">
    <source>
        <dbReference type="ARBA" id="ARBA00004533"/>
    </source>
</evidence>
<keyword evidence="8" id="KW-0547">Nucleotide-binding</keyword>
<keyword evidence="14" id="KW-1185">Reference proteome</keyword>
<evidence type="ECO:0000256" key="8">
    <source>
        <dbReference type="ARBA" id="ARBA00022741"/>
    </source>
</evidence>
<dbReference type="eggNOG" id="COG1129">
    <property type="taxonomic scope" value="Bacteria"/>
</dbReference>
<evidence type="ECO:0000256" key="4">
    <source>
        <dbReference type="ARBA" id="ARBA00022475"/>
    </source>
</evidence>
<organism evidence="13">
    <name type="scientific">Vecturithrix granuli</name>
    <dbReference type="NCBI Taxonomy" id="1499967"/>
    <lineage>
        <taxon>Bacteria</taxon>
        <taxon>Candidatus Moduliflexota</taxon>
        <taxon>Candidatus Vecturitrichia</taxon>
        <taxon>Candidatus Vecturitrichales</taxon>
        <taxon>Candidatus Vecturitrichaceae</taxon>
        <taxon>Candidatus Vecturithrix</taxon>
    </lineage>
</organism>
<dbReference type="InterPro" id="IPR003439">
    <property type="entry name" value="ABC_transporter-like_ATP-bd"/>
</dbReference>
<evidence type="ECO:0000256" key="7">
    <source>
        <dbReference type="ARBA" id="ARBA00022737"/>
    </source>
</evidence>
<dbReference type="SMART" id="SM00382">
    <property type="entry name" value="AAA"/>
    <property type="match status" value="2"/>
</dbReference>
<keyword evidence="3" id="KW-0813">Transport</keyword>
<dbReference type="Proteomes" id="UP000030661">
    <property type="component" value="Unassembled WGS sequence"/>
</dbReference>
<accession>A0A081C921</accession>
<protein>
    <submittedName>
        <fullName evidence="13">ABC transporter</fullName>
    </submittedName>
</protein>
<keyword evidence="5" id="KW-0997">Cell inner membrane</keyword>
<evidence type="ECO:0000256" key="9">
    <source>
        <dbReference type="ARBA" id="ARBA00022840"/>
    </source>
</evidence>
<dbReference type="CDD" id="cd03215">
    <property type="entry name" value="ABC_Carb_Monos_II"/>
    <property type="match status" value="1"/>
</dbReference>
<proteinExistence type="predicted"/>
<evidence type="ECO:0000256" key="10">
    <source>
        <dbReference type="ARBA" id="ARBA00022967"/>
    </source>
</evidence>
<dbReference type="InterPro" id="IPR027417">
    <property type="entry name" value="P-loop_NTPase"/>
</dbReference>
<sequence length="496" mass="55404">MEHFLEFKNITKIFPGVKALDDVSFGVARGSVHGLVGENGAGKSTLLKILSGAYSPTSGDILIDQEKKVFNNTRDALHAKVAIIYQELNLVPELTVAENLLLGHFPQHSGFLNKHQMFRVAKKQIEELMEEFEPATKVKNLSIGQRQMLEIGKALLHNAEIIAFDEPTSSLSEREVTQLFRIIKNLRDQGKAIIYVSHRMDEIFKICDTVTVFRDGKHIQTFPEMQAVTHNLLVQRMVGREIKDVYGYRPRQKGEKLFEVTQLRGKGVKQDISFDVARGEIVGFFGLVGAGRSELLKVIFGATPLESGQIFVNGQSVSIKNPTAAIRHGICLSPEDRKDEGIIPVRSVSENINISCRRHFLRAGIFLNKSKERENTDHFIAKLAIKTPSRNQLIGNLSGGNQQKTILARWLSEKVAVFLLDEPTRGIDVGAKYEIYQLMYQLAEEGNAVVFVSSDLPEIIGVADRVFVMRDGAITGQLDRKDVSEERLLSMALPQA</sequence>
<name>A0A081C921_VECG1</name>
<gene>
    <name evidence="13" type="ORF">U27_00974</name>
</gene>
<keyword evidence="4" id="KW-1003">Cell membrane</keyword>
<keyword evidence="7" id="KW-0677">Repeat</keyword>
<dbReference type="GO" id="GO:0005524">
    <property type="term" value="F:ATP binding"/>
    <property type="evidence" value="ECO:0007669"/>
    <property type="project" value="UniProtKB-KW"/>
</dbReference>
<keyword evidence="11" id="KW-0472">Membrane</keyword>
<evidence type="ECO:0000313" key="14">
    <source>
        <dbReference type="Proteomes" id="UP000030661"/>
    </source>
</evidence>
<dbReference type="GO" id="GO:0015749">
    <property type="term" value="P:monosaccharide transmembrane transport"/>
    <property type="evidence" value="ECO:0007669"/>
    <property type="project" value="UniProtKB-ARBA"/>
</dbReference>
<evidence type="ECO:0000259" key="12">
    <source>
        <dbReference type="PROSITE" id="PS50893"/>
    </source>
</evidence>
<dbReference type="SUPFAM" id="SSF52540">
    <property type="entry name" value="P-loop containing nucleoside triphosphate hydrolases"/>
    <property type="match status" value="2"/>
</dbReference>
<dbReference type="EMBL" id="DF820476">
    <property type="protein sequence ID" value="GAK61076.1"/>
    <property type="molecule type" value="Genomic_DNA"/>
</dbReference>
<dbReference type="Pfam" id="PF00005">
    <property type="entry name" value="ABC_tran"/>
    <property type="match status" value="2"/>
</dbReference>
<dbReference type="CDD" id="cd03216">
    <property type="entry name" value="ABC_Carb_Monos_I"/>
    <property type="match status" value="1"/>
</dbReference>
<evidence type="ECO:0000256" key="6">
    <source>
        <dbReference type="ARBA" id="ARBA00022597"/>
    </source>
</evidence>
<dbReference type="PROSITE" id="PS50893">
    <property type="entry name" value="ABC_TRANSPORTER_2"/>
    <property type="match status" value="2"/>
</dbReference>
<keyword evidence="10" id="KW-1278">Translocase</keyword>
<evidence type="ECO:0000256" key="5">
    <source>
        <dbReference type="ARBA" id="ARBA00022519"/>
    </source>
</evidence>
<evidence type="ECO:0000256" key="1">
    <source>
        <dbReference type="ARBA" id="ARBA00004202"/>
    </source>
</evidence>
<dbReference type="FunFam" id="3.40.50.300:FF:000126">
    <property type="entry name" value="Galactose/methyl galactoside import ATP-binding protein MglA"/>
    <property type="match status" value="1"/>
</dbReference>
<reference evidence="13" key="1">
    <citation type="journal article" date="2015" name="PeerJ">
        <title>First genomic representation of candidate bacterial phylum KSB3 points to enhanced environmental sensing as a trigger of wastewater bulking.</title>
        <authorList>
            <person name="Sekiguchi Y."/>
            <person name="Ohashi A."/>
            <person name="Parks D.H."/>
            <person name="Yamauchi T."/>
            <person name="Tyson G.W."/>
            <person name="Hugenholtz P."/>
        </authorList>
    </citation>
    <scope>NUCLEOTIDE SEQUENCE [LARGE SCALE GENOMIC DNA]</scope>
</reference>
<dbReference type="InterPro" id="IPR050107">
    <property type="entry name" value="ABC_carbohydrate_import_ATPase"/>
</dbReference>
<dbReference type="HOGENOM" id="CLU_000604_92_3_0"/>
<dbReference type="GO" id="GO:0005886">
    <property type="term" value="C:plasma membrane"/>
    <property type="evidence" value="ECO:0007669"/>
    <property type="project" value="UniProtKB-SubCell"/>
</dbReference>
<dbReference type="PANTHER" id="PTHR43790">
    <property type="entry name" value="CARBOHYDRATE TRANSPORT ATP-BINDING PROTEIN MG119-RELATED"/>
    <property type="match status" value="1"/>
</dbReference>
<dbReference type="FunFam" id="3.40.50.300:FF:000127">
    <property type="entry name" value="Ribose import ATP-binding protein RbsA"/>
    <property type="match status" value="1"/>
</dbReference>
<feature type="domain" description="ABC transporter" evidence="12">
    <location>
        <begin position="5"/>
        <end position="240"/>
    </location>
</feature>
<feature type="domain" description="ABC transporter" evidence="12">
    <location>
        <begin position="252"/>
        <end position="496"/>
    </location>
</feature>
<dbReference type="NCBIfam" id="NF008442">
    <property type="entry name" value="PRK11288.1"/>
    <property type="match status" value="1"/>
</dbReference>
<dbReference type="GO" id="GO:0016887">
    <property type="term" value="F:ATP hydrolysis activity"/>
    <property type="evidence" value="ECO:0007669"/>
    <property type="project" value="InterPro"/>
</dbReference>
<dbReference type="AlphaFoldDB" id="A0A081C921"/>
<keyword evidence="9" id="KW-0067">ATP-binding</keyword>
<evidence type="ECO:0000313" key="13">
    <source>
        <dbReference type="EMBL" id="GAK61076.1"/>
    </source>
</evidence>
<dbReference type="STRING" id="1499967.U27_00974"/>
<dbReference type="PANTHER" id="PTHR43790:SF6">
    <property type="entry name" value="ARABINOSE IMPORT ATP-BINDING PROTEIN ARAG"/>
    <property type="match status" value="1"/>
</dbReference>
<dbReference type="Gene3D" id="3.40.50.300">
    <property type="entry name" value="P-loop containing nucleotide triphosphate hydrolases"/>
    <property type="match status" value="2"/>
</dbReference>
<dbReference type="InterPro" id="IPR003593">
    <property type="entry name" value="AAA+_ATPase"/>
</dbReference>
<evidence type="ECO:0000256" key="11">
    <source>
        <dbReference type="ARBA" id="ARBA00023136"/>
    </source>
</evidence>
<comment type="subcellular location">
    <subcellularLocation>
        <location evidence="2">Cell inner membrane</location>
    </subcellularLocation>
    <subcellularLocation>
        <location evidence="1">Cell membrane</location>
        <topology evidence="1">Peripheral membrane protein</topology>
    </subcellularLocation>
</comment>